<dbReference type="SUPFAM" id="SSF56300">
    <property type="entry name" value="Metallo-dependent phosphatases"/>
    <property type="match status" value="1"/>
</dbReference>
<dbReference type="AlphaFoldDB" id="A0A645JZM3"/>
<proteinExistence type="predicted"/>
<dbReference type="InterPro" id="IPR029052">
    <property type="entry name" value="Metallo-depent_PP-like"/>
</dbReference>
<organism evidence="1">
    <name type="scientific">bioreactor metagenome</name>
    <dbReference type="NCBI Taxonomy" id="1076179"/>
    <lineage>
        <taxon>unclassified sequences</taxon>
        <taxon>metagenomes</taxon>
        <taxon>ecological metagenomes</taxon>
    </lineage>
</organism>
<dbReference type="EMBL" id="VSSQ01145305">
    <property type="protein sequence ID" value="MPN64433.1"/>
    <property type="molecule type" value="Genomic_DNA"/>
</dbReference>
<accession>A0A645JZM3</accession>
<protein>
    <recommendedName>
        <fullName evidence="2">Calcineurin-like phosphoesterase domain-containing protein</fullName>
    </recommendedName>
</protein>
<evidence type="ECO:0000313" key="1">
    <source>
        <dbReference type="EMBL" id="MPN64433.1"/>
    </source>
</evidence>
<comment type="caution">
    <text evidence="1">The sequence shown here is derived from an EMBL/GenBank/DDBJ whole genome shotgun (WGS) entry which is preliminary data.</text>
</comment>
<name>A0A645JZM3_9ZZZZ</name>
<gene>
    <name evidence="1" type="ORF">SDC9_212205</name>
</gene>
<dbReference type="Gene3D" id="3.60.21.10">
    <property type="match status" value="1"/>
</dbReference>
<reference evidence="1" key="1">
    <citation type="submission" date="2019-08" db="EMBL/GenBank/DDBJ databases">
        <authorList>
            <person name="Kucharzyk K."/>
            <person name="Murdoch R.W."/>
            <person name="Higgins S."/>
            <person name="Loffler F."/>
        </authorList>
    </citation>
    <scope>NUCLEOTIDE SEQUENCE</scope>
</reference>
<sequence length="164" mass="18239">MAGNCDTLAINLAPDSPLPKPVLERYLTWHPESILFQMAAACGRAFRGRGDFEDLRQALEEQFGPELAFLRSMPTILDAGEYVFVHGGVPAMDHMEKLDAWSCMKNDAFLDQGRAFDRWCVVGHWPVTLYRKAVPRFDPLLDRKRHIASIDGGCCVVSGGSSTP</sequence>
<evidence type="ECO:0008006" key="2">
    <source>
        <dbReference type="Google" id="ProtNLM"/>
    </source>
</evidence>